<gene>
    <name evidence="8" type="ORF">PI499_21570</name>
</gene>
<evidence type="ECO:0000256" key="3">
    <source>
        <dbReference type="ARBA" id="ARBA00022692"/>
    </source>
</evidence>
<name>A0ABT4WZ76_PSEFR</name>
<keyword evidence="3 7" id="KW-0812">Transmembrane</keyword>
<evidence type="ECO:0000256" key="7">
    <source>
        <dbReference type="SAM" id="Phobius"/>
    </source>
</evidence>
<dbReference type="Proteomes" id="UP001212337">
    <property type="component" value="Unassembled WGS sequence"/>
</dbReference>
<keyword evidence="9" id="KW-1185">Reference proteome</keyword>
<dbReference type="RefSeq" id="WP_271351175.1">
    <property type="nucleotide sequence ID" value="NZ_JAQJVI010000047.1"/>
</dbReference>
<reference evidence="8 9" key="1">
    <citation type="submission" date="2023-01" db="EMBL/GenBank/DDBJ databases">
        <title>Effects of deletion of Siderophore biosynthase gene in Pseudomonas fragi on quorum sensing and spoliage ability.</title>
        <authorList>
            <person name="Cui F."/>
            <person name="Wang D."/>
            <person name="Liu J."/>
            <person name="Wang Q."/>
            <person name="Li T."/>
            <person name="Li J."/>
        </authorList>
    </citation>
    <scope>NUCLEOTIDE SEQUENCE [LARGE SCALE GENOMIC DNA]</scope>
    <source>
        <strain evidence="8 9">MS-10</strain>
    </source>
</reference>
<keyword evidence="1" id="KW-1003">Cell membrane</keyword>
<feature type="region of interest" description="Disordered" evidence="6">
    <location>
        <begin position="383"/>
        <end position="407"/>
    </location>
</feature>
<dbReference type="InterPro" id="IPR010691">
    <property type="entry name" value="WzyE"/>
</dbReference>
<dbReference type="EMBL" id="JAQJVI010000047">
    <property type="protein sequence ID" value="MDA7024457.1"/>
    <property type="molecule type" value="Genomic_DNA"/>
</dbReference>
<evidence type="ECO:0000256" key="5">
    <source>
        <dbReference type="ARBA" id="ARBA00023136"/>
    </source>
</evidence>
<organism evidence="8 9">
    <name type="scientific">Pseudomonas fragi</name>
    <dbReference type="NCBI Taxonomy" id="296"/>
    <lineage>
        <taxon>Bacteria</taxon>
        <taxon>Pseudomonadati</taxon>
        <taxon>Pseudomonadota</taxon>
        <taxon>Gammaproteobacteria</taxon>
        <taxon>Pseudomonadales</taxon>
        <taxon>Pseudomonadaceae</taxon>
        <taxon>Pseudomonas</taxon>
    </lineage>
</organism>
<feature type="transmembrane region" description="Helical" evidence="7">
    <location>
        <begin position="119"/>
        <end position="140"/>
    </location>
</feature>
<feature type="transmembrane region" description="Helical" evidence="7">
    <location>
        <begin position="81"/>
        <end position="99"/>
    </location>
</feature>
<feature type="transmembrane region" description="Helical" evidence="7">
    <location>
        <begin position="45"/>
        <end position="63"/>
    </location>
</feature>
<accession>A0ABT4WZ76</accession>
<feature type="compositionally biased region" description="Polar residues" evidence="6">
    <location>
        <begin position="389"/>
        <end position="401"/>
    </location>
</feature>
<feature type="transmembrane region" description="Helical" evidence="7">
    <location>
        <begin position="191"/>
        <end position="211"/>
    </location>
</feature>
<comment type="caution">
    <text evidence="8">The sequence shown here is derived from an EMBL/GenBank/DDBJ whole genome shotgun (WGS) entry which is preliminary data.</text>
</comment>
<sequence length="407" mass="46950">MKYFFSRNLYYSMFALSFCLLYVIGPALSSYLNNQGYYKPFDNAILYQAALFFSLFSLSYFFFKNITKNKKQKRYRPVRKYIYTIPLALTGLALMLYFVKNGFVISKLDGYETRYTANVGAGIYTQFMQLFYFFIAGLIYKKGVDSPKRLILISLAFFVITFALLGGHRQLGLGVIIGIFFYLMLEKKISPHSFLIIFIPFLIFSLAIAVLRYENDSLDIEQIIKFVIIFFYDGLTPTEAHTNILQYVHSNGYPGLSIITNQFGAYIPRDIWTDKPLMMLNGGNYYTSIVLGRTSVVTYSPTLLGELILAHGPYFYFAAIPTGVLFCAIDRSVNARTYFGITMILFSFTIIFNFYREGLYVFLTKIIFIFIFSRIFYAISRTKPKRSPPVNSYTHPPTSAYMNKKHA</sequence>
<feature type="transmembrane region" description="Helical" evidence="7">
    <location>
        <begin position="361"/>
        <end position="379"/>
    </location>
</feature>
<keyword evidence="2" id="KW-0997">Cell inner membrane</keyword>
<keyword evidence="4 7" id="KW-1133">Transmembrane helix</keyword>
<proteinExistence type="predicted"/>
<evidence type="ECO:0000256" key="6">
    <source>
        <dbReference type="SAM" id="MobiDB-lite"/>
    </source>
</evidence>
<evidence type="ECO:0000256" key="1">
    <source>
        <dbReference type="ARBA" id="ARBA00022475"/>
    </source>
</evidence>
<keyword evidence="5 7" id="KW-0472">Membrane</keyword>
<protein>
    <submittedName>
        <fullName evidence="8">WzyE family oligosaccharide polymerase</fullName>
    </submittedName>
</protein>
<evidence type="ECO:0000256" key="2">
    <source>
        <dbReference type="ARBA" id="ARBA00022519"/>
    </source>
</evidence>
<dbReference type="Pfam" id="PF06899">
    <property type="entry name" value="WzyE"/>
    <property type="match status" value="1"/>
</dbReference>
<evidence type="ECO:0000313" key="9">
    <source>
        <dbReference type="Proteomes" id="UP001212337"/>
    </source>
</evidence>
<evidence type="ECO:0000313" key="8">
    <source>
        <dbReference type="EMBL" id="MDA7024457.1"/>
    </source>
</evidence>
<evidence type="ECO:0000256" key="4">
    <source>
        <dbReference type="ARBA" id="ARBA00022989"/>
    </source>
</evidence>
<feature type="transmembrane region" description="Helical" evidence="7">
    <location>
        <begin position="152"/>
        <end position="185"/>
    </location>
</feature>
<feature type="transmembrane region" description="Helical" evidence="7">
    <location>
        <begin position="338"/>
        <end position="355"/>
    </location>
</feature>